<dbReference type="InterPro" id="IPR038973">
    <property type="entry name" value="MutL/Mlh/Pms-like"/>
</dbReference>
<evidence type="ECO:0000313" key="8">
    <source>
        <dbReference type="EMBL" id="HGG98840.1"/>
    </source>
</evidence>
<dbReference type="InterPro" id="IPR002099">
    <property type="entry name" value="MutL/Mlh/PMS"/>
</dbReference>
<dbReference type="AlphaFoldDB" id="A0A7C4AIF6"/>
<dbReference type="PANTHER" id="PTHR10073">
    <property type="entry name" value="DNA MISMATCH REPAIR PROTEIN MLH, PMS, MUTL"/>
    <property type="match status" value="1"/>
</dbReference>
<evidence type="ECO:0000259" key="7">
    <source>
        <dbReference type="SMART" id="SM01340"/>
    </source>
</evidence>
<keyword evidence="4 5" id="KW-0234">DNA repair</keyword>
<keyword evidence="8" id="KW-0378">Hydrolase</keyword>
<dbReference type="NCBIfam" id="TIGR00585">
    <property type="entry name" value="mutl"/>
    <property type="match status" value="1"/>
</dbReference>
<feature type="domain" description="MutL C-terminal dimerisation" evidence="6">
    <location>
        <begin position="354"/>
        <end position="491"/>
    </location>
</feature>
<keyword evidence="3 5" id="KW-0227">DNA damage</keyword>
<dbReference type="InterPro" id="IPR042121">
    <property type="entry name" value="MutL_C_regsub"/>
</dbReference>
<evidence type="ECO:0000259" key="6">
    <source>
        <dbReference type="SMART" id="SM00853"/>
    </source>
</evidence>
<dbReference type="CDD" id="cd00782">
    <property type="entry name" value="MutL_Trans"/>
    <property type="match status" value="1"/>
</dbReference>
<dbReference type="FunFam" id="3.30.565.10:FF:000003">
    <property type="entry name" value="DNA mismatch repair endonuclease MutL"/>
    <property type="match status" value="1"/>
</dbReference>
<dbReference type="InterPro" id="IPR020568">
    <property type="entry name" value="Ribosomal_Su5_D2-typ_SF"/>
</dbReference>
<dbReference type="CDD" id="cd16926">
    <property type="entry name" value="HATPase_MutL-MLH-PMS-like"/>
    <property type="match status" value="1"/>
</dbReference>
<evidence type="ECO:0000256" key="4">
    <source>
        <dbReference type="ARBA" id="ARBA00023204"/>
    </source>
</evidence>
<dbReference type="InterPro" id="IPR020667">
    <property type="entry name" value="DNA_mismatch_repair_MutL"/>
</dbReference>
<evidence type="ECO:0000256" key="3">
    <source>
        <dbReference type="ARBA" id="ARBA00022763"/>
    </source>
</evidence>
<proteinExistence type="inferred from homology"/>
<dbReference type="GO" id="GO:0005524">
    <property type="term" value="F:ATP binding"/>
    <property type="evidence" value="ECO:0007669"/>
    <property type="project" value="InterPro"/>
</dbReference>
<dbReference type="SMART" id="SM00853">
    <property type="entry name" value="MutL_C"/>
    <property type="match status" value="1"/>
</dbReference>
<dbReference type="GO" id="GO:0140664">
    <property type="term" value="F:ATP-dependent DNA damage sensor activity"/>
    <property type="evidence" value="ECO:0007669"/>
    <property type="project" value="InterPro"/>
</dbReference>
<dbReference type="Pfam" id="PF13589">
    <property type="entry name" value="HATPase_c_3"/>
    <property type="match status" value="1"/>
</dbReference>
<keyword evidence="8" id="KW-0255">Endonuclease</keyword>
<dbReference type="SUPFAM" id="SSF54211">
    <property type="entry name" value="Ribosomal protein S5 domain 2-like"/>
    <property type="match status" value="1"/>
</dbReference>
<evidence type="ECO:0000256" key="5">
    <source>
        <dbReference type="HAMAP-Rule" id="MF_00149"/>
    </source>
</evidence>
<dbReference type="PROSITE" id="PS00058">
    <property type="entry name" value="DNA_MISMATCH_REPAIR_1"/>
    <property type="match status" value="1"/>
</dbReference>
<dbReference type="PANTHER" id="PTHR10073:SF12">
    <property type="entry name" value="DNA MISMATCH REPAIR PROTEIN MLH1"/>
    <property type="match status" value="1"/>
</dbReference>
<dbReference type="Gene3D" id="3.30.1540.20">
    <property type="entry name" value="MutL, C-terminal domain, dimerisation subdomain"/>
    <property type="match status" value="1"/>
</dbReference>
<dbReference type="SUPFAM" id="SSF55874">
    <property type="entry name" value="ATPase domain of HSP90 chaperone/DNA topoisomerase II/histidine kinase"/>
    <property type="match status" value="1"/>
</dbReference>
<feature type="domain" description="DNA mismatch repair protein S5" evidence="7">
    <location>
        <begin position="208"/>
        <end position="319"/>
    </location>
</feature>
<dbReference type="GO" id="GO:0030983">
    <property type="term" value="F:mismatched DNA binding"/>
    <property type="evidence" value="ECO:0007669"/>
    <property type="project" value="InterPro"/>
</dbReference>
<dbReference type="GO" id="GO:0006298">
    <property type="term" value="P:mismatch repair"/>
    <property type="evidence" value="ECO:0007669"/>
    <property type="project" value="UniProtKB-UniRule"/>
</dbReference>
<evidence type="ECO:0000256" key="1">
    <source>
        <dbReference type="ARBA" id="ARBA00006082"/>
    </source>
</evidence>
<reference evidence="8" key="1">
    <citation type="journal article" date="2020" name="mSystems">
        <title>Genome- and Community-Level Interaction Insights into Carbon Utilization and Element Cycling Functions of Hydrothermarchaeota in Hydrothermal Sediment.</title>
        <authorList>
            <person name="Zhou Z."/>
            <person name="Liu Y."/>
            <person name="Xu W."/>
            <person name="Pan J."/>
            <person name="Luo Z.H."/>
            <person name="Li M."/>
        </authorList>
    </citation>
    <scope>NUCLEOTIDE SEQUENCE [LARGE SCALE GENOMIC DNA]</scope>
    <source>
        <strain evidence="8">SpSt-788</strain>
    </source>
</reference>
<evidence type="ECO:0000256" key="2">
    <source>
        <dbReference type="ARBA" id="ARBA00021975"/>
    </source>
</evidence>
<accession>A0A7C4AIF6</accession>
<dbReference type="InterPro" id="IPR036890">
    <property type="entry name" value="HATPase_C_sf"/>
</dbReference>
<dbReference type="SMART" id="SM01340">
    <property type="entry name" value="DNA_mis_repair"/>
    <property type="match status" value="1"/>
</dbReference>
<name>A0A7C4AIF6_9BACT</name>
<dbReference type="InterPro" id="IPR014762">
    <property type="entry name" value="DNA_mismatch_repair_CS"/>
</dbReference>
<dbReference type="Pfam" id="PF08676">
    <property type="entry name" value="MutL_C"/>
    <property type="match status" value="1"/>
</dbReference>
<dbReference type="InterPro" id="IPR037198">
    <property type="entry name" value="MutL_C_sf"/>
</dbReference>
<dbReference type="GO" id="GO:0004519">
    <property type="term" value="F:endonuclease activity"/>
    <property type="evidence" value="ECO:0007669"/>
    <property type="project" value="UniProtKB-KW"/>
</dbReference>
<dbReference type="InterPro" id="IPR014790">
    <property type="entry name" value="MutL_C"/>
</dbReference>
<gene>
    <name evidence="5 8" type="primary">mutL</name>
    <name evidence="8" type="ORF">ENV75_00045</name>
</gene>
<comment type="similarity">
    <text evidence="1 5">Belongs to the DNA mismatch repair MutL/HexB family.</text>
</comment>
<dbReference type="InterPro" id="IPR042120">
    <property type="entry name" value="MutL_C_dimsub"/>
</dbReference>
<dbReference type="InterPro" id="IPR013507">
    <property type="entry name" value="DNA_mismatch_S5_2-like"/>
</dbReference>
<dbReference type="Gene3D" id="3.30.230.10">
    <property type="match status" value="1"/>
</dbReference>
<dbReference type="HAMAP" id="MF_00149">
    <property type="entry name" value="DNA_mis_repair"/>
    <property type="match status" value="1"/>
</dbReference>
<dbReference type="GO" id="GO:0032300">
    <property type="term" value="C:mismatch repair complex"/>
    <property type="evidence" value="ECO:0007669"/>
    <property type="project" value="InterPro"/>
</dbReference>
<protein>
    <recommendedName>
        <fullName evidence="2 5">DNA mismatch repair protein MutL</fullName>
    </recommendedName>
</protein>
<dbReference type="Gene3D" id="3.30.1370.100">
    <property type="entry name" value="MutL, C-terminal domain, regulatory subdomain"/>
    <property type="match status" value="1"/>
</dbReference>
<sequence>MGNITILPEKIVGKIAAGEVVERPASVVKELLENSIDARASSVSVFIKEYGISEIKVIDDGEGIYREDVPIAFQRHATSKIKNEKDLFSIQTLGFRGEALYSIAQVSKLRIVTQHKDEDTGIELYIIGGKIFENRPAFTKGTTVEVRDLFFNTPVRRSFLKSSFTERAHIIETVQKYCLAYPEISFLLIIDGQEILNAPQVKSLHERIIQIFGAEFMERLKFRKISKDGYKIEIFLGYEEMLRRQKTNQLIFVNRRPVRDPFIVSTIYKALQIKENHPQFLIFITASSEYIDFNIHPAKKEVRFREQQKIHQLIFKMLQADFIQSNVSEKITEWKSEREMETIFNNQEIFQSFILGDSIVVILQSNGLLFVDYHAAHERVNFEKILNKIKLQTVKLVFPQIINLNTNEYFLIKENLHILNELGIEAEDFGKNSIIVRAIPDVLQNSDIAGIIESIANTIKEDTIKPDFIDLKKKIAATVACHSSLRSDNKVTPGELKILLKELEKTSDPEHCPHGRPLKRFISMNEIKKWFSR</sequence>
<organism evidence="8">
    <name type="scientific">Thermodesulfovibrio aggregans</name>
    <dbReference type="NCBI Taxonomy" id="86166"/>
    <lineage>
        <taxon>Bacteria</taxon>
        <taxon>Pseudomonadati</taxon>
        <taxon>Nitrospirota</taxon>
        <taxon>Thermodesulfovibrionia</taxon>
        <taxon>Thermodesulfovibrionales</taxon>
        <taxon>Thermodesulfovibrionaceae</taxon>
        <taxon>Thermodesulfovibrio</taxon>
    </lineage>
</organism>
<dbReference type="Gene3D" id="3.30.565.10">
    <property type="entry name" value="Histidine kinase-like ATPase, C-terminal domain"/>
    <property type="match status" value="1"/>
</dbReference>
<dbReference type="SUPFAM" id="SSF118116">
    <property type="entry name" value="DNA mismatch repair protein MutL"/>
    <property type="match status" value="1"/>
</dbReference>
<dbReference type="EMBL" id="DTHO01000001">
    <property type="protein sequence ID" value="HGG98840.1"/>
    <property type="molecule type" value="Genomic_DNA"/>
</dbReference>
<comment type="function">
    <text evidence="5">This protein is involved in the repair of mismatches in DNA. It is required for dam-dependent methyl-directed DNA mismatch repair. May act as a 'molecular matchmaker', a protein that promotes the formation of a stable complex between two or more DNA-binding proteins in an ATP-dependent manner without itself being part of a final effector complex.</text>
</comment>
<dbReference type="GO" id="GO:0016887">
    <property type="term" value="F:ATP hydrolysis activity"/>
    <property type="evidence" value="ECO:0007669"/>
    <property type="project" value="InterPro"/>
</dbReference>
<dbReference type="InterPro" id="IPR014721">
    <property type="entry name" value="Ribsml_uS5_D2-typ_fold_subgr"/>
</dbReference>
<keyword evidence="8" id="KW-0540">Nuclease</keyword>
<dbReference type="Pfam" id="PF01119">
    <property type="entry name" value="DNA_mis_repair"/>
    <property type="match status" value="1"/>
</dbReference>
<comment type="caution">
    <text evidence="8">The sequence shown here is derived from an EMBL/GenBank/DDBJ whole genome shotgun (WGS) entry which is preliminary data.</text>
</comment>